<keyword evidence="1" id="KW-0597">Phosphoprotein</keyword>
<evidence type="ECO:0000256" key="1">
    <source>
        <dbReference type="PROSITE-ProRule" id="PRU00169"/>
    </source>
</evidence>
<evidence type="ECO:0000259" key="4">
    <source>
        <dbReference type="PROSITE" id="PS51832"/>
    </source>
</evidence>
<reference evidence="5" key="1">
    <citation type="submission" date="2006-05" db="EMBL/GenBank/DDBJ databases">
        <title>Annotation of the draft genome assembly of Desulfuromonas acetoxidans DSM 684.</title>
        <authorList>
            <consortium name="US DOE Joint Genome Institute (JGI-ORNL)"/>
            <person name="Larimer F."/>
            <person name="Land M."/>
            <person name="Hauser L."/>
        </authorList>
    </citation>
    <scope>NUCLEOTIDE SEQUENCE [LARGE SCALE GENOMIC DNA]</scope>
    <source>
        <strain evidence="5">DSM 684</strain>
    </source>
</reference>
<dbReference type="OrthoDB" id="5392850at2"/>
<gene>
    <name evidence="5" type="ORF">Dace_1284</name>
</gene>
<dbReference type="PROSITE" id="PS51832">
    <property type="entry name" value="HD_GYP"/>
    <property type="match status" value="1"/>
</dbReference>
<dbReference type="InterPro" id="IPR011006">
    <property type="entry name" value="CheY-like_superfamily"/>
</dbReference>
<dbReference type="GO" id="GO:0016787">
    <property type="term" value="F:hydrolase activity"/>
    <property type="evidence" value="ECO:0007669"/>
    <property type="project" value="UniProtKB-KW"/>
</dbReference>
<proteinExistence type="predicted"/>
<dbReference type="Gene3D" id="3.40.50.2300">
    <property type="match status" value="1"/>
</dbReference>
<evidence type="ECO:0000256" key="2">
    <source>
        <dbReference type="SAM" id="Coils"/>
    </source>
</evidence>
<dbReference type="Gene3D" id="1.10.3210.10">
    <property type="entry name" value="Hypothetical protein af1432"/>
    <property type="match status" value="1"/>
</dbReference>
<protein>
    <submittedName>
        <fullName evidence="5">Response regulator receiver modulated metal dependent phosphohydrolase</fullName>
    </submittedName>
</protein>
<dbReference type="CDD" id="cd17569">
    <property type="entry name" value="REC_HupR-like"/>
    <property type="match status" value="1"/>
</dbReference>
<dbReference type="InterPro" id="IPR052020">
    <property type="entry name" value="Cyclic_di-GMP/3'3'-cGAMP_PDE"/>
</dbReference>
<keyword evidence="6" id="KW-1185">Reference proteome</keyword>
<evidence type="ECO:0000313" key="5">
    <source>
        <dbReference type="EMBL" id="EAT15422.1"/>
    </source>
</evidence>
<dbReference type="InterPro" id="IPR037522">
    <property type="entry name" value="HD_GYP_dom"/>
</dbReference>
<feature type="domain" description="Response regulatory" evidence="3">
    <location>
        <begin position="16"/>
        <end position="134"/>
    </location>
</feature>
<feature type="domain" description="HD-GYP" evidence="4">
    <location>
        <begin position="189"/>
        <end position="381"/>
    </location>
</feature>
<dbReference type="SUPFAM" id="SSF52172">
    <property type="entry name" value="CheY-like"/>
    <property type="match status" value="1"/>
</dbReference>
<dbReference type="RefSeq" id="WP_006000700.1">
    <property type="nucleotide sequence ID" value="NZ_AAEW02000010.1"/>
</dbReference>
<organism evidence="5 6">
    <name type="scientific">Desulfuromonas acetoxidans (strain DSM 684 / 11070)</name>
    <dbReference type="NCBI Taxonomy" id="281689"/>
    <lineage>
        <taxon>Bacteria</taxon>
        <taxon>Pseudomonadati</taxon>
        <taxon>Thermodesulfobacteriota</taxon>
        <taxon>Desulfuromonadia</taxon>
        <taxon>Desulfuromonadales</taxon>
        <taxon>Desulfuromonadaceae</taxon>
        <taxon>Desulfuromonas</taxon>
    </lineage>
</organism>
<dbReference type="Proteomes" id="UP000005695">
    <property type="component" value="Unassembled WGS sequence"/>
</dbReference>
<dbReference type="EMBL" id="AAEW02000010">
    <property type="protein sequence ID" value="EAT15422.1"/>
    <property type="molecule type" value="Genomic_DNA"/>
</dbReference>
<evidence type="ECO:0000313" key="6">
    <source>
        <dbReference type="Proteomes" id="UP000005695"/>
    </source>
</evidence>
<evidence type="ECO:0000259" key="3">
    <source>
        <dbReference type="PROSITE" id="PS50110"/>
    </source>
</evidence>
<dbReference type="SMART" id="SM00471">
    <property type="entry name" value="HDc"/>
    <property type="match status" value="1"/>
</dbReference>
<feature type="modified residue" description="4-aspartylphosphate" evidence="1">
    <location>
        <position position="68"/>
    </location>
</feature>
<feature type="coiled-coil region" evidence="2">
    <location>
        <begin position="143"/>
        <end position="181"/>
    </location>
</feature>
<dbReference type="CDD" id="cd00077">
    <property type="entry name" value="HDc"/>
    <property type="match status" value="1"/>
</dbReference>
<dbReference type="InterPro" id="IPR003607">
    <property type="entry name" value="HD/PDEase_dom"/>
</dbReference>
<keyword evidence="2" id="KW-0175">Coiled coil</keyword>
<dbReference type="AlphaFoldDB" id="Q1JZ72"/>
<dbReference type="PANTHER" id="PTHR45228:SF8">
    <property type="entry name" value="TWO-COMPONENT RESPONSE REGULATOR-RELATED"/>
    <property type="match status" value="1"/>
</dbReference>
<dbReference type="Pfam" id="PF13487">
    <property type="entry name" value="HD_5"/>
    <property type="match status" value="1"/>
</dbReference>
<name>Q1JZ72_DESA6</name>
<comment type="caution">
    <text evidence="5">The sequence shown here is derived from an EMBL/GenBank/DDBJ whole genome shotgun (WGS) entry which is preliminary data.</text>
</comment>
<sequence>MADSEQADTVEESYPIVLCVDDETSILRALRRLLMDEECEVEIASSGAEGLHLLSEIEIDRVALIFSDQRMPEMTGVEFLQQAKEKAPDALRVMLTGYADLDATMAAVNQGQIWRYLTKPWDDKQLTLLVRDALKQYHLARENERLQSVVHEQNEELKNWNDRLKQRVLDQTDRIRQKSEDLARSNKLLRSSIDHVLESFACMIELRDESLRHHARNTAAIAEKMAEWSRMTPAEIRQVRVAALLHGVGKLGMDDLILKKNEQDLSDEERKVYEQFPIRSQTALGPIAELQEAGVLIRHLLERFDGEGGPDQLAGEAIPLGSRILAMAEKLDRDMNETSDSLDVVLERMKSDLGSRFDPALIKFLHDAAKAHYSALDSVLENATRKECGPRMLRPGMMILRDVYSGTGLLLLKKGVVLNEGNINALKRYYDIDTPEQDVLVLFKDDES</sequence>
<reference evidence="5" key="2">
    <citation type="submission" date="2006-05" db="EMBL/GenBank/DDBJ databases">
        <title>Sequencing of the draft genome and assembly of Desulfuromonas acetoxidans DSM 684.</title>
        <authorList>
            <consortium name="US DOE Joint Genome Institute (JGI-PGF)"/>
            <person name="Copeland A."/>
            <person name="Lucas S."/>
            <person name="Lapidus A."/>
            <person name="Barry K."/>
            <person name="Detter J.C."/>
            <person name="Glavina del Rio T."/>
            <person name="Hammon N."/>
            <person name="Israni S."/>
            <person name="Dalin E."/>
            <person name="Tice H."/>
            <person name="Bruce D."/>
            <person name="Pitluck S."/>
            <person name="Richardson P."/>
        </authorList>
    </citation>
    <scope>NUCLEOTIDE SEQUENCE [LARGE SCALE GENOMIC DNA]</scope>
    <source>
        <strain evidence="5">DSM 684</strain>
    </source>
</reference>
<dbReference type="PROSITE" id="PS50110">
    <property type="entry name" value="RESPONSE_REGULATORY"/>
    <property type="match status" value="1"/>
</dbReference>
<dbReference type="PANTHER" id="PTHR45228">
    <property type="entry name" value="CYCLIC DI-GMP PHOSPHODIESTERASE TM_0186-RELATED"/>
    <property type="match status" value="1"/>
</dbReference>
<dbReference type="GO" id="GO:0000160">
    <property type="term" value="P:phosphorelay signal transduction system"/>
    <property type="evidence" value="ECO:0007669"/>
    <property type="project" value="InterPro"/>
</dbReference>
<accession>Q1JZ72</accession>
<dbReference type="SMART" id="SM00448">
    <property type="entry name" value="REC"/>
    <property type="match status" value="1"/>
</dbReference>
<dbReference type="InterPro" id="IPR001789">
    <property type="entry name" value="Sig_transdc_resp-reg_receiver"/>
</dbReference>
<dbReference type="Pfam" id="PF00072">
    <property type="entry name" value="Response_reg"/>
    <property type="match status" value="1"/>
</dbReference>
<dbReference type="SUPFAM" id="SSF109604">
    <property type="entry name" value="HD-domain/PDEase-like"/>
    <property type="match status" value="1"/>
</dbReference>